<accession>A0A5C5V9A2</accession>
<reference evidence="1 2" key="1">
    <citation type="submission" date="2019-02" db="EMBL/GenBank/DDBJ databases">
        <title>Deep-cultivation of Planctomycetes and their phenomic and genomic characterization uncovers novel biology.</title>
        <authorList>
            <person name="Wiegand S."/>
            <person name="Jogler M."/>
            <person name="Boedeker C."/>
            <person name="Pinto D."/>
            <person name="Vollmers J."/>
            <person name="Rivas-Marin E."/>
            <person name="Kohn T."/>
            <person name="Peeters S.H."/>
            <person name="Heuer A."/>
            <person name="Rast P."/>
            <person name="Oberbeckmann S."/>
            <person name="Bunk B."/>
            <person name="Jeske O."/>
            <person name="Meyerdierks A."/>
            <person name="Storesund J.E."/>
            <person name="Kallscheuer N."/>
            <person name="Luecker S."/>
            <person name="Lage O.M."/>
            <person name="Pohl T."/>
            <person name="Merkel B.J."/>
            <person name="Hornburger P."/>
            <person name="Mueller R.-W."/>
            <person name="Bruemmer F."/>
            <person name="Labrenz M."/>
            <person name="Spormann A.M."/>
            <person name="Op Den Camp H."/>
            <person name="Overmann J."/>
            <person name="Amann R."/>
            <person name="Jetten M.S.M."/>
            <person name="Mascher T."/>
            <person name="Medema M.H."/>
            <person name="Devos D.P."/>
            <person name="Kaster A.-K."/>
            <person name="Ovreas L."/>
            <person name="Rohde M."/>
            <person name="Galperin M.Y."/>
            <person name="Jogler C."/>
        </authorList>
    </citation>
    <scope>NUCLEOTIDE SEQUENCE [LARGE SCALE GENOMIC DNA]</scope>
    <source>
        <strain evidence="1 2">Enr8</strain>
    </source>
</reference>
<comment type="caution">
    <text evidence="1">The sequence shown here is derived from an EMBL/GenBank/DDBJ whole genome shotgun (WGS) entry which is preliminary data.</text>
</comment>
<dbReference type="AlphaFoldDB" id="A0A5C5V9A2"/>
<sequence length="47" mass="5824">MKVWFWLMRPNMAIARVRYWFWERANPDKPWLCPGTVDFARPICPNR</sequence>
<organism evidence="1 2">
    <name type="scientific">Blastopirellula retiformator</name>
    <dbReference type="NCBI Taxonomy" id="2527970"/>
    <lineage>
        <taxon>Bacteria</taxon>
        <taxon>Pseudomonadati</taxon>
        <taxon>Planctomycetota</taxon>
        <taxon>Planctomycetia</taxon>
        <taxon>Pirellulales</taxon>
        <taxon>Pirellulaceae</taxon>
        <taxon>Blastopirellula</taxon>
    </lineage>
</organism>
<evidence type="ECO:0000313" key="2">
    <source>
        <dbReference type="Proteomes" id="UP000318878"/>
    </source>
</evidence>
<proteinExistence type="predicted"/>
<dbReference type="RefSeq" id="WP_222434840.1">
    <property type="nucleotide sequence ID" value="NZ_SJPF01000002.1"/>
</dbReference>
<protein>
    <submittedName>
        <fullName evidence="1">Uncharacterized protein</fullName>
    </submittedName>
</protein>
<keyword evidence="2" id="KW-1185">Reference proteome</keyword>
<name>A0A5C5V9A2_9BACT</name>
<dbReference type="Proteomes" id="UP000318878">
    <property type="component" value="Unassembled WGS sequence"/>
</dbReference>
<dbReference type="EMBL" id="SJPF01000002">
    <property type="protein sequence ID" value="TWT34600.1"/>
    <property type="molecule type" value="Genomic_DNA"/>
</dbReference>
<evidence type="ECO:0000313" key="1">
    <source>
        <dbReference type="EMBL" id="TWT34600.1"/>
    </source>
</evidence>
<gene>
    <name evidence="1" type="ORF">Enr8_20130</name>
</gene>